<sequence>MSKKRVSCGLDLGFDGDLKASIEGACSEGYDFVCVDLVDPKQRTPFLKCSAGHRTGDASEPDFMLRSQEWSTLVVGKMSQWISFSGSDLDKATDEGSAHEELNFAAYLSLPAMLVHLQNEDCASLAKLVYTHLLRSHHNLTMWVCVPLTHTDGECNGNTEKSVSPWRWWNKFRVLCNYHNRVGVALQITADLPDQAEIAQWLGEPIKVVVLHTSVFLCNRKGYPVLSRAHQSLMVQFFKLNCQVLITGNYSHHDGVRVYQQYIAHLYENQPPPDQYEIFSKGYEDYLQSPLQPLMDNLESATYEVFEKDPVKYVKYREAICECLIDRVPERDADTTVTVVMVLGAGRGPLVRAALQAAQNAKRKIKCYAVEKNASASVTLQLLKRTEWANDDVTIVSSDMRVWNAPELADIIISELLGSFGDNELSPECLDGAERFLKTDAISIPSSYTSYLSPASSQKLFNEVTAASALDRDKPKETAFETPYVVRIHNYNELATAKPVFTFKHPSFSGKDKEENVINTENLNEGTKLHQLRNARHVELSFDISSDTVLHGLAGYFYCSLYKDICISIVPESHSPGMFSWFPLFFPLLNPIQVNNGGKVIVNIWRCCLGQKVWYEWAITEPCISPIHNPGGRSYTIGL</sequence>
<dbReference type="PIRSF" id="PIRSF015894">
    <property type="entry name" value="Skb1_MeTrfase"/>
    <property type="match status" value="1"/>
</dbReference>
<dbReference type="SUPFAM" id="SSF53335">
    <property type="entry name" value="S-adenosyl-L-methionine-dependent methyltransferases"/>
    <property type="match status" value="1"/>
</dbReference>
<proteinExistence type="inferred from homology"/>
<dbReference type="Gene3D" id="2.70.160.11">
    <property type="entry name" value="Hnrnp arginine n-methyltransferase1"/>
    <property type="match status" value="1"/>
</dbReference>
<dbReference type="InterPro" id="IPR025799">
    <property type="entry name" value="Arg_MeTrfase"/>
</dbReference>
<evidence type="ECO:0000256" key="4">
    <source>
        <dbReference type="ARBA" id="ARBA00048612"/>
    </source>
</evidence>
<evidence type="ECO:0000256" key="3">
    <source>
        <dbReference type="ARBA" id="ARBA00022691"/>
    </source>
</evidence>
<reference evidence="9 10" key="1">
    <citation type="submission" date="2024-02" db="EMBL/GenBank/DDBJ databases">
        <authorList>
            <person name="Daric V."/>
            <person name="Darras S."/>
        </authorList>
    </citation>
    <scope>NUCLEOTIDE SEQUENCE [LARGE SCALE GENOMIC DNA]</scope>
</reference>
<evidence type="ECO:0000259" key="6">
    <source>
        <dbReference type="Pfam" id="PF05185"/>
    </source>
</evidence>
<comment type="similarity">
    <text evidence="5">Belongs to the class I-like SAM-binding methyltransferase superfamily.</text>
</comment>
<dbReference type="PANTHER" id="PTHR10738">
    <property type="entry name" value="PROTEIN ARGININE N-METHYLTRANSFERASE 5"/>
    <property type="match status" value="1"/>
</dbReference>
<gene>
    <name evidence="9" type="ORF">CVLEPA_LOCUS5641</name>
</gene>
<dbReference type="Pfam" id="PF17286">
    <property type="entry name" value="PRMT5_C"/>
    <property type="match status" value="1"/>
</dbReference>
<dbReference type="Gene3D" id="3.20.20.150">
    <property type="entry name" value="Divalent-metal-dependent TIM barrel enzymes"/>
    <property type="match status" value="1"/>
</dbReference>
<feature type="domain" description="PRMT5 TIM barrel" evidence="7">
    <location>
        <begin position="29"/>
        <end position="268"/>
    </location>
</feature>
<dbReference type="InterPro" id="IPR007857">
    <property type="entry name" value="Arg_MeTrfase_PRMT5"/>
</dbReference>
<dbReference type="InterPro" id="IPR029063">
    <property type="entry name" value="SAM-dependent_MTases_sf"/>
</dbReference>
<keyword evidence="1 5" id="KW-0489">Methyltransferase</keyword>
<accession>A0ABP0FBM0</accession>
<keyword evidence="2 5" id="KW-0808">Transferase</keyword>
<evidence type="ECO:0000256" key="2">
    <source>
        <dbReference type="ARBA" id="ARBA00022679"/>
    </source>
</evidence>
<evidence type="ECO:0000259" key="7">
    <source>
        <dbReference type="Pfam" id="PF17285"/>
    </source>
</evidence>
<keyword evidence="3 5" id="KW-0949">S-adenosyl-L-methionine</keyword>
<protein>
    <recommendedName>
        <fullName evidence="5">Protein arginine N-methyltransferase</fullName>
    </recommendedName>
</protein>
<keyword evidence="10" id="KW-1185">Reference proteome</keyword>
<evidence type="ECO:0000256" key="1">
    <source>
        <dbReference type="ARBA" id="ARBA00022603"/>
    </source>
</evidence>
<organism evidence="9 10">
    <name type="scientific">Clavelina lepadiformis</name>
    <name type="common">Light-bulb sea squirt</name>
    <name type="synonym">Ascidia lepadiformis</name>
    <dbReference type="NCBI Taxonomy" id="159417"/>
    <lineage>
        <taxon>Eukaryota</taxon>
        <taxon>Metazoa</taxon>
        <taxon>Chordata</taxon>
        <taxon>Tunicata</taxon>
        <taxon>Ascidiacea</taxon>
        <taxon>Aplousobranchia</taxon>
        <taxon>Clavelinidae</taxon>
        <taxon>Clavelina</taxon>
    </lineage>
</organism>
<evidence type="ECO:0000256" key="5">
    <source>
        <dbReference type="PIRNR" id="PIRNR015894"/>
    </source>
</evidence>
<dbReference type="Pfam" id="PF17285">
    <property type="entry name" value="PRMT5_TIM"/>
    <property type="match status" value="1"/>
</dbReference>
<dbReference type="InterPro" id="IPR035248">
    <property type="entry name" value="PRMT5_C"/>
</dbReference>
<dbReference type="PROSITE" id="PS51678">
    <property type="entry name" value="SAM_MT_PRMT"/>
    <property type="match status" value="1"/>
</dbReference>
<feature type="domain" description="PRMT5 oligomerisation" evidence="8">
    <location>
        <begin position="447"/>
        <end position="637"/>
    </location>
</feature>
<name>A0ABP0FBM0_CLALP</name>
<comment type="catalytic activity">
    <reaction evidence="4">
        <text>L-arginyl-[protein] + 2 S-adenosyl-L-methionine = N(omega),N(omega)'-dimethyl-L-arginyl-[protein] + 2 S-adenosyl-L-homocysteine + 2 H(+)</text>
        <dbReference type="Rhea" id="RHEA:48108"/>
        <dbReference type="Rhea" id="RHEA-COMP:10532"/>
        <dbReference type="Rhea" id="RHEA-COMP:11992"/>
        <dbReference type="ChEBI" id="CHEBI:15378"/>
        <dbReference type="ChEBI" id="CHEBI:29965"/>
        <dbReference type="ChEBI" id="CHEBI:57856"/>
        <dbReference type="ChEBI" id="CHEBI:59789"/>
        <dbReference type="ChEBI" id="CHEBI:88221"/>
        <dbReference type="EC" id="2.1.1.320"/>
    </reaction>
</comment>
<dbReference type="EMBL" id="CAWYQH010000024">
    <property type="protein sequence ID" value="CAK8676161.1"/>
    <property type="molecule type" value="Genomic_DNA"/>
</dbReference>
<evidence type="ECO:0000313" key="9">
    <source>
        <dbReference type="EMBL" id="CAK8676161.1"/>
    </source>
</evidence>
<dbReference type="Gene3D" id="3.40.50.150">
    <property type="entry name" value="Vaccinia Virus protein VP39"/>
    <property type="match status" value="1"/>
</dbReference>
<feature type="domain" description="PRMT5 arginine-N-methyltransferase" evidence="6">
    <location>
        <begin position="277"/>
        <end position="444"/>
    </location>
</feature>
<evidence type="ECO:0000313" key="10">
    <source>
        <dbReference type="Proteomes" id="UP001642483"/>
    </source>
</evidence>
<dbReference type="InterPro" id="IPR035075">
    <property type="entry name" value="PRMT5"/>
</dbReference>
<dbReference type="InterPro" id="IPR035247">
    <property type="entry name" value="PRMT5_TIM"/>
</dbReference>
<evidence type="ECO:0000259" key="8">
    <source>
        <dbReference type="Pfam" id="PF17286"/>
    </source>
</evidence>
<comment type="caution">
    <text evidence="9">The sequence shown here is derived from an EMBL/GenBank/DDBJ whole genome shotgun (WGS) entry which is preliminary data.</text>
</comment>
<dbReference type="Pfam" id="PF05185">
    <property type="entry name" value="PRMT5"/>
    <property type="match status" value="1"/>
</dbReference>
<dbReference type="Proteomes" id="UP001642483">
    <property type="component" value="Unassembled WGS sequence"/>
</dbReference>
<dbReference type="PANTHER" id="PTHR10738:SF0">
    <property type="entry name" value="PROTEIN ARGININE N-METHYLTRANSFERASE 5"/>
    <property type="match status" value="1"/>
</dbReference>